<dbReference type="AlphaFoldDB" id="A0A9W9SNY2"/>
<protein>
    <recommendedName>
        <fullName evidence="8">Rhodopsin domain-containing protein</fullName>
    </recommendedName>
</protein>
<evidence type="ECO:0000256" key="7">
    <source>
        <dbReference type="SAM" id="Phobius"/>
    </source>
</evidence>
<keyword evidence="10" id="KW-1185">Reference proteome</keyword>
<evidence type="ECO:0000256" key="2">
    <source>
        <dbReference type="ARBA" id="ARBA00022692"/>
    </source>
</evidence>
<evidence type="ECO:0000256" key="3">
    <source>
        <dbReference type="ARBA" id="ARBA00022989"/>
    </source>
</evidence>
<feature type="region of interest" description="Disordered" evidence="6">
    <location>
        <begin position="357"/>
        <end position="399"/>
    </location>
</feature>
<feature type="domain" description="Rhodopsin" evidence="8">
    <location>
        <begin position="50"/>
        <end position="295"/>
    </location>
</feature>
<evidence type="ECO:0000313" key="9">
    <source>
        <dbReference type="EMBL" id="KAJ5381961.1"/>
    </source>
</evidence>
<name>A0A9W9SNY2_9EURO</name>
<proteinExistence type="inferred from homology"/>
<evidence type="ECO:0000259" key="8">
    <source>
        <dbReference type="Pfam" id="PF20684"/>
    </source>
</evidence>
<comment type="caution">
    <text evidence="9">The sequence shown here is derived from an EMBL/GenBank/DDBJ whole genome shotgun (WGS) entry which is preliminary data.</text>
</comment>
<feature type="transmembrane region" description="Helical" evidence="7">
    <location>
        <begin position="112"/>
        <end position="136"/>
    </location>
</feature>
<evidence type="ECO:0000256" key="1">
    <source>
        <dbReference type="ARBA" id="ARBA00004141"/>
    </source>
</evidence>
<accession>A0A9W9SNY2</accession>
<reference evidence="9" key="1">
    <citation type="submission" date="2022-11" db="EMBL/GenBank/DDBJ databases">
        <authorList>
            <person name="Petersen C."/>
        </authorList>
    </citation>
    <scope>NUCLEOTIDE SEQUENCE</scope>
    <source>
        <strain evidence="9">IBT 29864</strain>
    </source>
</reference>
<feature type="compositionally biased region" description="Polar residues" evidence="6">
    <location>
        <begin position="357"/>
        <end position="383"/>
    </location>
</feature>
<dbReference type="EMBL" id="JAPZBS010000002">
    <property type="protein sequence ID" value="KAJ5381961.1"/>
    <property type="molecule type" value="Genomic_DNA"/>
</dbReference>
<dbReference type="GeneID" id="81436497"/>
<dbReference type="InterPro" id="IPR052337">
    <property type="entry name" value="SAT4-like"/>
</dbReference>
<feature type="transmembrane region" description="Helical" evidence="7">
    <location>
        <begin position="66"/>
        <end position="92"/>
    </location>
</feature>
<dbReference type="PANTHER" id="PTHR33048:SF140">
    <property type="entry name" value="ATPASE, PUTATIVE (EUROFUNG)-RELATED"/>
    <property type="match status" value="1"/>
</dbReference>
<evidence type="ECO:0000256" key="5">
    <source>
        <dbReference type="ARBA" id="ARBA00038359"/>
    </source>
</evidence>
<dbReference type="PANTHER" id="PTHR33048">
    <property type="entry name" value="PTH11-LIKE INTEGRAL MEMBRANE PROTEIN (AFU_ORTHOLOGUE AFUA_5G11245)"/>
    <property type="match status" value="1"/>
</dbReference>
<dbReference type="InterPro" id="IPR049326">
    <property type="entry name" value="Rhodopsin_dom_fungi"/>
</dbReference>
<comment type="similarity">
    <text evidence="5">Belongs to the SAT4 family.</text>
</comment>
<evidence type="ECO:0000313" key="10">
    <source>
        <dbReference type="Proteomes" id="UP001147782"/>
    </source>
</evidence>
<gene>
    <name evidence="9" type="ORF">N7496_004389</name>
</gene>
<evidence type="ECO:0000256" key="6">
    <source>
        <dbReference type="SAM" id="MobiDB-lite"/>
    </source>
</evidence>
<sequence length="399" mass="44286">LAQFHDYSTSPLEILEFFKMSTPMPLEGRGLAIFVTSVVLMIISIVTVSLRCFVRSVIVRAFGWDDILMLVALALFIVLAICCMIGAAYGVGHTNLKFIELANTKVLETALMWWWLSQVFYIWASGFAKVSIAAALLRLAVKKVHRMILWGIVALTIVIGLMFWLVLLFECHPISFFWTQADGKHTGSCLPVKTLLDVAYVYSAFTVVCDLTLGILPCFLVWKLQMNHKTKTAVGGILSLGAIASVAVIIRIPFLHHYADTNFLYSTYQIAIWTIIETGLGITAGSLITLRPLFRWLLDGSLSYGRNGHTPERTSGRYRLSSFRHDGAKKSQDLNLWRPDTDANTKTLVEIASSPGFQLSSDANSSQEALNPGPNSSSQQNEGVTVERSFVQVISEREP</sequence>
<feature type="transmembrane region" description="Helical" evidence="7">
    <location>
        <begin position="270"/>
        <end position="290"/>
    </location>
</feature>
<feature type="non-terminal residue" evidence="9">
    <location>
        <position position="399"/>
    </location>
</feature>
<dbReference type="Pfam" id="PF20684">
    <property type="entry name" value="Fung_rhodopsin"/>
    <property type="match status" value="1"/>
</dbReference>
<dbReference type="RefSeq" id="XP_056559532.1">
    <property type="nucleotide sequence ID" value="XM_056697320.1"/>
</dbReference>
<dbReference type="OrthoDB" id="5329176at2759"/>
<evidence type="ECO:0000256" key="4">
    <source>
        <dbReference type="ARBA" id="ARBA00023136"/>
    </source>
</evidence>
<keyword evidence="4 7" id="KW-0472">Membrane</keyword>
<feature type="transmembrane region" description="Helical" evidence="7">
    <location>
        <begin position="31"/>
        <end position="54"/>
    </location>
</feature>
<comment type="subcellular location">
    <subcellularLocation>
        <location evidence="1">Membrane</location>
        <topology evidence="1">Multi-pass membrane protein</topology>
    </subcellularLocation>
</comment>
<dbReference type="GO" id="GO:0016020">
    <property type="term" value="C:membrane"/>
    <property type="evidence" value="ECO:0007669"/>
    <property type="project" value="UniProtKB-SubCell"/>
</dbReference>
<reference evidence="9" key="2">
    <citation type="journal article" date="2023" name="IMA Fungus">
        <title>Comparative genomic study of the Penicillium genus elucidates a diverse pangenome and 15 lateral gene transfer events.</title>
        <authorList>
            <person name="Petersen C."/>
            <person name="Sorensen T."/>
            <person name="Nielsen M.R."/>
            <person name="Sondergaard T.E."/>
            <person name="Sorensen J.L."/>
            <person name="Fitzpatrick D.A."/>
            <person name="Frisvad J.C."/>
            <person name="Nielsen K.L."/>
        </authorList>
    </citation>
    <scope>NUCLEOTIDE SEQUENCE</scope>
    <source>
        <strain evidence="9">IBT 29864</strain>
    </source>
</reference>
<organism evidence="9 10">
    <name type="scientific">Penicillium cataractarum</name>
    <dbReference type="NCBI Taxonomy" id="2100454"/>
    <lineage>
        <taxon>Eukaryota</taxon>
        <taxon>Fungi</taxon>
        <taxon>Dikarya</taxon>
        <taxon>Ascomycota</taxon>
        <taxon>Pezizomycotina</taxon>
        <taxon>Eurotiomycetes</taxon>
        <taxon>Eurotiomycetidae</taxon>
        <taxon>Eurotiales</taxon>
        <taxon>Aspergillaceae</taxon>
        <taxon>Penicillium</taxon>
    </lineage>
</organism>
<keyword evidence="2 7" id="KW-0812">Transmembrane</keyword>
<feature type="transmembrane region" description="Helical" evidence="7">
    <location>
        <begin position="200"/>
        <end position="222"/>
    </location>
</feature>
<dbReference type="Proteomes" id="UP001147782">
    <property type="component" value="Unassembled WGS sequence"/>
</dbReference>
<keyword evidence="3 7" id="KW-1133">Transmembrane helix</keyword>
<feature type="transmembrane region" description="Helical" evidence="7">
    <location>
        <begin position="234"/>
        <end position="258"/>
    </location>
</feature>
<feature type="transmembrane region" description="Helical" evidence="7">
    <location>
        <begin position="148"/>
        <end position="169"/>
    </location>
</feature>